<keyword evidence="1" id="KW-1133">Transmembrane helix</keyword>
<evidence type="ECO:0000256" key="1">
    <source>
        <dbReference type="SAM" id="Phobius"/>
    </source>
</evidence>
<keyword evidence="4" id="KW-1185">Reference proteome</keyword>
<evidence type="ECO:0000313" key="4">
    <source>
        <dbReference type="Proteomes" id="UP000653156"/>
    </source>
</evidence>
<protein>
    <submittedName>
        <fullName evidence="3">Uncharacterized protein</fullName>
    </submittedName>
</protein>
<evidence type="ECO:0000256" key="2">
    <source>
        <dbReference type="SAM" id="SignalP"/>
    </source>
</evidence>
<keyword evidence="2" id="KW-0732">Signal</keyword>
<organism evidence="3 4">
    <name type="scientific">Paralysiella testudinis</name>
    <dbReference type="NCBI Taxonomy" id="2809020"/>
    <lineage>
        <taxon>Bacteria</taxon>
        <taxon>Pseudomonadati</taxon>
        <taxon>Pseudomonadota</taxon>
        <taxon>Betaproteobacteria</taxon>
        <taxon>Neisseriales</taxon>
        <taxon>Neisseriaceae</taxon>
        <taxon>Paralysiella</taxon>
    </lineage>
</organism>
<accession>A0A892ZHW9</accession>
<proteinExistence type="predicted"/>
<sequence>MKAMNACRKYGTKLAAVGGLMGLSAMSVAGPIADAVTSSTADFKTDFTAVGGIAVGIALIGIGFVAAIRMLKRGI</sequence>
<dbReference type="Proteomes" id="UP000653156">
    <property type="component" value="Chromosome"/>
</dbReference>
<evidence type="ECO:0000313" key="3">
    <source>
        <dbReference type="EMBL" id="QRQ82532.1"/>
    </source>
</evidence>
<feature type="chain" id="PRO_5034981875" evidence="2">
    <location>
        <begin position="30"/>
        <end position="75"/>
    </location>
</feature>
<feature type="transmembrane region" description="Helical" evidence="1">
    <location>
        <begin position="49"/>
        <end position="71"/>
    </location>
</feature>
<dbReference type="KEGG" id="ptes:JQU52_03795"/>
<dbReference type="RefSeq" id="WP_230339816.1">
    <property type="nucleotide sequence ID" value="NZ_CP069798.1"/>
</dbReference>
<gene>
    <name evidence="3" type="ORF">JQU52_03795</name>
</gene>
<keyword evidence="1" id="KW-0472">Membrane</keyword>
<keyword evidence="1" id="KW-0812">Transmembrane</keyword>
<feature type="signal peptide" evidence="2">
    <location>
        <begin position="1"/>
        <end position="29"/>
    </location>
</feature>
<name>A0A892ZHW9_9NEIS</name>
<dbReference type="EMBL" id="CP069798">
    <property type="protein sequence ID" value="QRQ82532.1"/>
    <property type="molecule type" value="Genomic_DNA"/>
</dbReference>
<dbReference type="AlphaFoldDB" id="A0A892ZHW9"/>
<reference evidence="3" key="1">
    <citation type="submission" date="2021-02" db="EMBL/GenBank/DDBJ databases">
        <title>Neisseriaceae sp. 26B isolated from the cloaca of a Common Toad-headed Turtle (Mesoclemmys nasuta).</title>
        <authorList>
            <person name="Spergser J."/>
            <person name="Busse H.-J."/>
        </authorList>
    </citation>
    <scope>NUCLEOTIDE SEQUENCE</scope>
    <source>
        <strain evidence="3">26B</strain>
    </source>
</reference>